<protein>
    <recommendedName>
        <fullName evidence="6">Ribosomal RNA small subunit methyltransferase H</fullName>
        <ecNumber evidence="6">2.1.1.199</ecNumber>
    </recommendedName>
    <alternativeName>
        <fullName evidence="6">16S rRNA m(4)C1402 methyltransferase</fullName>
    </alternativeName>
    <alternativeName>
        <fullName evidence="6">rRNA (cytosine-N(4)-)-methyltransferase RsmH</fullName>
    </alternativeName>
</protein>
<keyword evidence="5 6" id="KW-0949">S-adenosyl-L-methionine</keyword>
<dbReference type="SUPFAM" id="SSF81799">
    <property type="entry name" value="Putative methyltransferase TM0872, insert domain"/>
    <property type="match status" value="1"/>
</dbReference>
<feature type="binding site" evidence="6">
    <location>
        <position position="111"/>
    </location>
    <ligand>
        <name>S-adenosyl-L-methionine</name>
        <dbReference type="ChEBI" id="CHEBI:59789"/>
    </ligand>
</feature>
<dbReference type="PIRSF" id="PIRSF004486">
    <property type="entry name" value="MraW"/>
    <property type="match status" value="1"/>
</dbReference>
<dbReference type="EMBL" id="CP066075">
    <property type="protein sequence ID" value="QQC63403.1"/>
    <property type="molecule type" value="Genomic_DNA"/>
</dbReference>
<dbReference type="InterPro" id="IPR023397">
    <property type="entry name" value="SAM-dep_MeTrfase_MraW_recog"/>
</dbReference>
<keyword evidence="4 6" id="KW-0808">Transferase</keyword>
<dbReference type="Pfam" id="PF01795">
    <property type="entry name" value="Methyltransf_5"/>
    <property type="match status" value="1"/>
</dbReference>
<feature type="binding site" evidence="6">
    <location>
        <position position="104"/>
    </location>
    <ligand>
        <name>S-adenosyl-L-methionine</name>
        <dbReference type="ChEBI" id="CHEBI:59789"/>
    </ligand>
</feature>
<dbReference type="Proteomes" id="UP000595610">
    <property type="component" value="Chromosome 1"/>
</dbReference>
<dbReference type="Gene3D" id="3.40.50.150">
    <property type="entry name" value="Vaccinia Virus protein VP39"/>
    <property type="match status" value="1"/>
</dbReference>
<comment type="function">
    <text evidence="6">Specifically methylates the N4 position of cytidine in position 1402 (C1402) of 16S rRNA.</text>
</comment>
<dbReference type="GO" id="GO:0005737">
    <property type="term" value="C:cytoplasm"/>
    <property type="evidence" value="ECO:0007669"/>
    <property type="project" value="UniProtKB-SubCell"/>
</dbReference>
<comment type="catalytic activity">
    <reaction evidence="6">
        <text>cytidine(1402) in 16S rRNA + S-adenosyl-L-methionine = N(4)-methylcytidine(1402) in 16S rRNA + S-adenosyl-L-homocysteine + H(+)</text>
        <dbReference type="Rhea" id="RHEA:42928"/>
        <dbReference type="Rhea" id="RHEA-COMP:10286"/>
        <dbReference type="Rhea" id="RHEA-COMP:10287"/>
        <dbReference type="ChEBI" id="CHEBI:15378"/>
        <dbReference type="ChEBI" id="CHEBI:57856"/>
        <dbReference type="ChEBI" id="CHEBI:59789"/>
        <dbReference type="ChEBI" id="CHEBI:74506"/>
        <dbReference type="ChEBI" id="CHEBI:82748"/>
        <dbReference type="EC" id="2.1.1.199"/>
    </reaction>
</comment>
<dbReference type="NCBIfam" id="TIGR00006">
    <property type="entry name" value="16S rRNA (cytosine(1402)-N(4))-methyltransferase RsmH"/>
    <property type="match status" value="1"/>
</dbReference>
<feature type="binding site" evidence="6">
    <location>
        <position position="83"/>
    </location>
    <ligand>
        <name>S-adenosyl-L-methionine</name>
        <dbReference type="ChEBI" id="CHEBI:59789"/>
    </ligand>
</feature>
<dbReference type="GO" id="GO:0071424">
    <property type="term" value="F:rRNA (cytosine-N4-)-methyltransferase activity"/>
    <property type="evidence" value="ECO:0007669"/>
    <property type="project" value="UniProtKB-UniRule"/>
</dbReference>
<dbReference type="SUPFAM" id="SSF53335">
    <property type="entry name" value="S-adenosyl-L-methionine-dependent methyltransferases"/>
    <property type="match status" value="1"/>
</dbReference>
<reference evidence="7 8" key="1">
    <citation type="submission" date="2020-12" db="EMBL/GenBank/DDBJ databases">
        <title>FDA dAtabase for Regulatory Grade micrObial Sequences (FDA-ARGOS): Supporting development and validation of Infectious Disease Dx tests.</title>
        <authorList>
            <person name="Nelson B."/>
            <person name="Plummer A."/>
            <person name="Tallon L."/>
            <person name="Sadzewicz L."/>
            <person name="Zhao X."/>
            <person name="Boylan J."/>
            <person name="Ott S."/>
            <person name="Bowen H."/>
            <person name="Vavikolanu K."/>
            <person name="Mehta A."/>
            <person name="Aluvathingal J."/>
            <person name="Nadendla S."/>
            <person name="Myers T."/>
            <person name="Yan Y."/>
            <person name="Sichtig H."/>
        </authorList>
    </citation>
    <scope>NUCLEOTIDE SEQUENCE [LARGE SCALE GENOMIC DNA]</scope>
    <source>
        <strain evidence="7 8">FDAARGOS_1049</strain>
    </source>
</reference>
<organism evidence="7 8">
    <name type="scientific">Paraburkholderia ginsengisoli</name>
    <dbReference type="NCBI Taxonomy" id="311231"/>
    <lineage>
        <taxon>Bacteria</taxon>
        <taxon>Pseudomonadati</taxon>
        <taxon>Pseudomonadota</taxon>
        <taxon>Betaproteobacteria</taxon>
        <taxon>Burkholderiales</taxon>
        <taxon>Burkholderiaceae</taxon>
        <taxon>Paraburkholderia</taxon>
    </lineage>
</organism>
<accession>A0A7T4N179</accession>
<dbReference type="InterPro" id="IPR029063">
    <property type="entry name" value="SAM-dependent_MTases_sf"/>
</dbReference>
<gene>
    <name evidence="6 7" type="primary">rsmH</name>
    <name evidence="7" type="ORF">I6I06_14035</name>
</gene>
<keyword evidence="6" id="KW-0963">Cytoplasm</keyword>
<feature type="binding site" evidence="6">
    <location>
        <begin position="39"/>
        <end position="41"/>
    </location>
    <ligand>
        <name>S-adenosyl-L-methionine</name>
        <dbReference type="ChEBI" id="CHEBI:59789"/>
    </ligand>
</feature>
<dbReference type="EC" id="2.1.1.199" evidence="6"/>
<name>A0A7T4N179_9BURK</name>
<evidence type="ECO:0000256" key="4">
    <source>
        <dbReference type="ARBA" id="ARBA00022679"/>
    </source>
</evidence>
<proteinExistence type="inferred from homology"/>
<evidence type="ECO:0000256" key="2">
    <source>
        <dbReference type="ARBA" id="ARBA00022552"/>
    </source>
</evidence>
<comment type="similarity">
    <text evidence="1 6">Belongs to the methyltransferase superfamily. RsmH family.</text>
</comment>
<comment type="subcellular location">
    <subcellularLocation>
        <location evidence="6">Cytoplasm</location>
    </subcellularLocation>
</comment>
<dbReference type="GO" id="GO:0070475">
    <property type="term" value="P:rRNA base methylation"/>
    <property type="evidence" value="ECO:0007669"/>
    <property type="project" value="UniProtKB-UniRule"/>
</dbReference>
<evidence type="ECO:0000256" key="6">
    <source>
        <dbReference type="HAMAP-Rule" id="MF_01007"/>
    </source>
</evidence>
<evidence type="ECO:0000256" key="3">
    <source>
        <dbReference type="ARBA" id="ARBA00022603"/>
    </source>
</evidence>
<dbReference type="Gene3D" id="1.10.150.170">
    <property type="entry name" value="Putative methyltransferase TM0872, insert domain"/>
    <property type="match status" value="1"/>
</dbReference>
<evidence type="ECO:0000313" key="8">
    <source>
        <dbReference type="Proteomes" id="UP000595610"/>
    </source>
</evidence>
<feature type="binding site" evidence="6">
    <location>
        <position position="59"/>
    </location>
    <ligand>
        <name>S-adenosyl-L-methionine</name>
        <dbReference type="ChEBI" id="CHEBI:59789"/>
    </ligand>
</feature>
<dbReference type="KEGG" id="pgis:I6I06_14035"/>
<dbReference type="HAMAP" id="MF_01007">
    <property type="entry name" value="16SrRNA_methyltr_H"/>
    <property type="match status" value="1"/>
</dbReference>
<dbReference type="PANTHER" id="PTHR11265">
    <property type="entry name" value="S-ADENOSYL-METHYLTRANSFERASE MRAW"/>
    <property type="match status" value="1"/>
</dbReference>
<dbReference type="AlphaFoldDB" id="A0A7T4N179"/>
<dbReference type="InterPro" id="IPR002903">
    <property type="entry name" value="RsmH"/>
</dbReference>
<evidence type="ECO:0000313" key="7">
    <source>
        <dbReference type="EMBL" id="QQC63403.1"/>
    </source>
</evidence>
<dbReference type="PANTHER" id="PTHR11265:SF0">
    <property type="entry name" value="12S RRNA N4-METHYLCYTIDINE METHYLTRANSFERASE"/>
    <property type="match status" value="1"/>
</dbReference>
<keyword evidence="8" id="KW-1185">Reference proteome</keyword>
<evidence type="ECO:0000256" key="1">
    <source>
        <dbReference type="ARBA" id="ARBA00010396"/>
    </source>
</evidence>
<sequence>MAPAMGNELQHRTVLLDEAVDALVTRADGVYVDGTFGRGGHSRLVLERLSESGRLIAFDKDPLAIATAQQIADPRFGIVHESFASLRAAIAERGVGRVSGVLLDLGISSPQIDDPERGFSFRADGPLDMRMDPTRGESAADWLARATVQELTEVIRDYGEERFAFQIAKALVARRAESDRLGPLVSTGELAQIVANVVKTREKGKDPATRTFQAIRIHINQELAELQVVLEAALSLLEQGGRLVVISFHSLEDRIVKRFMQAHASAPAVDRRLPIRAVDLPSPPLKIIGRVFASDAEVAANPRARSAVMRVAERIAP</sequence>
<dbReference type="RefSeq" id="WP_042320722.1">
    <property type="nucleotide sequence ID" value="NZ_CP066075.1"/>
</dbReference>
<evidence type="ECO:0000256" key="5">
    <source>
        <dbReference type="ARBA" id="ARBA00022691"/>
    </source>
</evidence>
<keyword evidence="2 6" id="KW-0698">rRNA processing</keyword>
<keyword evidence="3 6" id="KW-0489">Methyltransferase</keyword>